<evidence type="ECO:0000313" key="19">
    <source>
        <dbReference type="Proteomes" id="UP001362999"/>
    </source>
</evidence>
<dbReference type="Gene3D" id="3.40.50.200">
    <property type="entry name" value="Peptidase S8/S53 domain"/>
    <property type="match status" value="1"/>
</dbReference>
<dbReference type="InterPro" id="IPR050819">
    <property type="entry name" value="Tripeptidyl-peptidase_I"/>
</dbReference>
<feature type="binding site" evidence="15">
    <location>
        <position position="577"/>
    </location>
    <ligand>
        <name>Ca(2+)</name>
        <dbReference type="ChEBI" id="CHEBI:29108"/>
    </ligand>
</feature>
<comment type="caution">
    <text evidence="18">The sequence shown here is derived from an EMBL/GenBank/DDBJ whole genome shotgun (WGS) entry which is preliminary data.</text>
</comment>
<gene>
    <name evidence="18" type="ORF">R3P38DRAFT_2500150</name>
</gene>
<organism evidence="18 19">
    <name type="scientific">Favolaschia claudopus</name>
    <dbReference type="NCBI Taxonomy" id="2862362"/>
    <lineage>
        <taxon>Eukaryota</taxon>
        <taxon>Fungi</taxon>
        <taxon>Dikarya</taxon>
        <taxon>Basidiomycota</taxon>
        <taxon>Agaricomycotina</taxon>
        <taxon>Agaricomycetes</taxon>
        <taxon>Agaricomycetidae</taxon>
        <taxon>Agaricales</taxon>
        <taxon>Marasmiineae</taxon>
        <taxon>Mycenaceae</taxon>
        <taxon>Favolaschia</taxon>
    </lineage>
</organism>
<name>A0AAW0DNU4_9AGAR</name>
<feature type="binding site" evidence="15">
    <location>
        <position position="575"/>
    </location>
    <ligand>
        <name>Ca(2+)</name>
        <dbReference type="ChEBI" id="CHEBI:29108"/>
    </ligand>
</feature>
<evidence type="ECO:0000256" key="15">
    <source>
        <dbReference type="PROSITE-ProRule" id="PRU01032"/>
    </source>
</evidence>
<feature type="chain" id="PRO_5043776891" description="tripeptidyl-peptidase II" evidence="16">
    <location>
        <begin position="20"/>
        <end position="595"/>
    </location>
</feature>
<keyword evidence="13" id="KW-0865">Zymogen</keyword>
<dbReference type="GO" id="GO:0008240">
    <property type="term" value="F:tripeptidyl-peptidase activity"/>
    <property type="evidence" value="ECO:0007669"/>
    <property type="project" value="UniProtKB-EC"/>
</dbReference>
<dbReference type="EC" id="3.4.14.10" evidence="4"/>
<evidence type="ECO:0000256" key="16">
    <source>
        <dbReference type="SAM" id="SignalP"/>
    </source>
</evidence>
<dbReference type="CDD" id="cd04056">
    <property type="entry name" value="Peptidases_S53"/>
    <property type="match status" value="1"/>
</dbReference>
<sequence length="595" mass="65092">MKLFLLSLYLLAAISFAVAADLVPRNLTLQVKEDVKPPRGWARLRRAHPSGNIRLRIALYQQNFAGLESSLYNISNPDHAHYGAHLSIEDIAKFVAPHPMTLALVNEWLASHGVNESDIVRSPAKDWITLTLPVSRAERIFGAEYYQWQHTDGDILVRATAYSLPQYLHGHIELIQPTTMFTRTQHQARLYPEELEVVDSVTTVDQPNKRVDYSCQNAITLRCIMQLYNAIGYKPRAAEKNGIGITGFLGQNANTKDLNSFYHDQLPGAKQAEFKSISVYGTVNNQSVAAAGEEANLDTQFAFGISYPTPGTFWSTGGAPPWVPDDHTPTDSNEPYLDWLDLVLRSKHIPQTISTSYADDEQSVPFTYADRVCKLFAELGACSRGVSVIFASGDGGVGDGNSDPSTQQCDTNDRKHSRSFIPAFPASCPYVTAVGGTTGIPEVAATFSGGGFSDYFPRPAYQDQVVNTYLSKLRHGTYDGIFNHLGRAIPDVSAQSRKFQIVWQGKRISIGGTSAAAPTFAGLVALLNDARLTAGRPTLGFLNPLLYKRGEHAFNDIVKGMNPGCGTPGFNATKGWDPVTGLGTPDFKKLLKVCV</sequence>
<reference evidence="18 19" key="1">
    <citation type="journal article" date="2024" name="J Genomics">
        <title>Draft genome sequencing and assembly of Favolaschia claudopus CIRM-BRFM 2984 isolated from oak limbs.</title>
        <authorList>
            <person name="Navarro D."/>
            <person name="Drula E."/>
            <person name="Chaduli D."/>
            <person name="Cazenave R."/>
            <person name="Ahrendt S."/>
            <person name="Wang J."/>
            <person name="Lipzen A."/>
            <person name="Daum C."/>
            <person name="Barry K."/>
            <person name="Grigoriev I.V."/>
            <person name="Favel A."/>
            <person name="Rosso M.N."/>
            <person name="Martin F."/>
        </authorList>
    </citation>
    <scope>NUCLEOTIDE SEQUENCE [LARGE SCALE GENOMIC DNA]</scope>
    <source>
        <strain evidence="18 19">CIRM-BRFM 2984</strain>
    </source>
</reference>
<proteinExistence type="predicted"/>
<dbReference type="InterPro" id="IPR015366">
    <property type="entry name" value="S53_propep"/>
</dbReference>
<dbReference type="PROSITE" id="PS51695">
    <property type="entry name" value="SEDOLISIN"/>
    <property type="match status" value="1"/>
</dbReference>
<evidence type="ECO:0000256" key="2">
    <source>
        <dbReference type="ARBA" id="ARBA00002451"/>
    </source>
</evidence>
<evidence type="ECO:0000256" key="12">
    <source>
        <dbReference type="ARBA" id="ARBA00023026"/>
    </source>
</evidence>
<evidence type="ECO:0000256" key="14">
    <source>
        <dbReference type="ARBA" id="ARBA00023180"/>
    </source>
</evidence>
<dbReference type="InterPro" id="IPR036852">
    <property type="entry name" value="Peptidase_S8/S53_dom_sf"/>
</dbReference>
<feature type="binding site" evidence="15">
    <location>
        <position position="556"/>
    </location>
    <ligand>
        <name>Ca(2+)</name>
        <dbReference type="ChEBI" id="CHEBI:29108"/>
    </ligand>
</feature>
<feature type="binding site" evidence="15">
    <location>
        <position position="557"/>
    </location>
    <ligand>
        <name>Ca(2+)</name>
        <dbReference type="ChEBI" id="CHEBI:29108"/>
    </ligand>
</feature>
<dbReference type="AlphaFoldDB" id="A0AAW0DNU4"/>
<keyword evidence="6 15" id="KW-0645">Protease</keyword>
<keyword evidence="11 15" id="KW-0106">Calcium</keyword>
<evidence type="ECO:0000256" key="8">
    <source>
        <dbReference type="ARBA" id="ARBA00022729"/>
    </source>
</evidence>
<dbReference type="InterPro" id="IPR023828">
    <property type="entry name" value="Peptidase_S8_Ser-AS"/>
</dbReference>
<feature type="domain" description="Peptidase S53" evidence="17">
    <location>
        <begin position="218"/>
        <end position="595"/>
    </location>
</feature>
<evidence type="ECO:0000259" key="17">
    <source>
        <dbReference type="PROSITE" id="PS51695"/>
    </source>
</evidence>
<accession>A0AAW0DNU4</accession>
<dbReference type="PANTHER" id="PTHR14218">
    <property type="entry name" value="PROTEASE S8 TRIPEPTIDYL PEPTIDASE I CLN2"/>
    <property type="match status" value="1"/>
</dbReference>
<evidence type="ECO:0000256" key="6">
    <source>
        <dbReference type="ARBA" id="ARBA00022670"/>
    </source>
</evidence>
<dbReference type="GO" id="GO:0046872">
    <property type="term" value="F:metal ion binding"/>
    <property type="evidence" value="ECO:0007669"/>
    <property type="project" value="UniProtKB-UniRule"/>
</dbReference>
<feature type="signal peptide" evidence="16">
    <location>
        <begin position="1"/>
        <end position="19"/>
    </location>
</feature>
<dbReference type="PANTHER" id="PTHR14218:SF15">
    <property type="entry name" value="TRIPEPTIDYL-PEPTIDASE 1"/>
    <property type="match status" value="1"/>
</dbReference>
<dbReference type="GO" id="GO:0005576">
    <property type="term" value="C:extracellular region"/>
    <property type="evidence" value="ECO:0007669"/>
    <property type="project" value="UniProtKB-SubCell"/>
</dbReference>
<keyword evidence="19" id="KW-1185">Reference proteome</keyword>
<feature type="active site" description="Charge relay system" evidence="15">
    <location>
        <position position="514"/>
    </location>
</feature>
<dbReference type="GO" id="GO:0004252">
    <property type="term" value="F:serine-type endopeptidase activity"/>
    <property type="evidence" value="ECO:0007669"/>
    <property type="project" value="UniProtKB-UniRule"/>
</dbReference>
<evidence type="ECO:0000256" key="3">
    <source>
        <dbReference type="ARBA" id="ARBA00004239"/>
    </source>
</evidence>
<comment type="function">
    <text evidence="2">Secreted tripeptidyl-peptidase which degrades proteins at acidic pHs and is involved in virulence.</text>
</comment>
<evidence type="ECO:0000256" key="13">
    <source>
        <dbReference type="ARBA" id="ARBA00023145"/>
    </source>
</evidence>
<keyword evidence="5" id="KW-0964">Secreted</keyword>
<dbReference type="SUPFAM" id="SSF54897">
    <property type="entry name" value="Protease propeptides/inhibitors"/>
    <property type="match status" value="1"/>
</dbReference>
<protein>
    <recommendedName>
        <fullName evidence="4">tripeptidyl-peptidase II</fullName>
        <ecNumber evidence="4">3.4.14.10</ecNumber>
    </recommendedName>
</protein>
<keyword evidence="14" id="KW-0325">Glycoprotein</keyword>
<dbReference type="PROSITE" id="PS00138">
    <property type="entry name" value="SUBTILASE_SER"/>
    <property type="match status" value="1"/>
</dbReference>
<evidence type="ECO:0000256" key="11">
    <source>
        <dbReference type="ARBA" id="ARBA00022837"/>
    </source>
</evidence>
<comment type="catalytic activity">
    <reaction evidence="1">
        <text>Release of an N-terminal tripeptide from a polypeptide.</text>
        <dbReference type="EC" id="3.4.14.10"/>
    </reaction>
</comment>
<dbReference type="EMBL" id="JAWWNJ010000006">
    <property type="protein sequence ID" value="KAK7054106.1"/>
    <property type="molecule type" value="Genomic_DNA"/>
</dbReference>
<dbReference type="Proteomes" id="UP001362999">
    <property type="component" value="Unassembled WGS sequence"/>
</dbReference>
<dbReference type="Pfam" id="PF09286">
    <property type="entry name" value="Pro-kuma_activ"/>
    <property type="match status" value="1"/>
</dbReference>
<evidence type="ECO:0000256" key="10">
    <source>
        <dbReference type="ARBA" id="ARBA00022825"/>
    </source>
</evidence>
<keyword evidence="7 15" id="KW-0479">Metal-binding</keyword>
<keyword evidence="9 15" id="KW-0378">Hydrolase</keyword>
<evidence type="ECO:0000256" key="1">
    <source>
        <dbReference type="ARBA" id="ARBA00001910"/>
    </source>
</evidence>
<dbReference type="InterPro" id="IPR030400">
    <property type="entry name" value="Sedolisin_dom"/>
</dbReference>
<evidence type="ECO:0000256" key="5">
    <source>
        <dbReference type="ARBA" id="ARBA00022525"/>
    </source>
</evidence>
<keyword evidence="12" id="KW-0843">Virulence</keyword>
<keyword evidence="10 15" id="KW-0720">Serine protease</keyword>
<comment type="subcellular location">
    <subcellularLocation>
        <location evidence="3">Secreted</location>
        <location evidence="3">Extracellular space</location>
    </subcellularLocation>
</comment>
<comment type="cofactor">
    <cofactor evidence="15">
        <name>Ca(2+)</name>
        <dbReference type="ChEBI" id="CHEBI:29108"/>
    </cofactor>
    <text evidence="15">Binds 1 Ca(2+) ion per subunit.</text>
</comment>
<evidence type="ECO:0000313" key="18">
    <source>
        <dbReference type="EMBL" id="KAK7054106.1"/>
    </source>
</evidence>
<feature type="active site" description="Charge relay system" evidence="15">
    <location>
        <position position="294"/>
    </location>
</feature>
<dbReference type="GO" id="GO:0006508">
    <property type="term" value="P:proteolysis"/>
    <property type="evidence" value="ECO:0007669"/>
    <property type="project" value="UniProtKB-KW"/>
</dbReference>
<dbReference type="CDD" id="cd11377">
    <property type="entry name" value="Pro-peptidase_S53"/>
    <property type="match status" value="1"/>
</dbReference>
<dbReference type="SUPFAM" id="SSF52743">
    <property type="entry name" value="Subtilisin-like"/>
    <property type="match status" value="1"/>
</dbReference>
<keyword evidence="8 16" id="KW-0732">Signal</keyword>
<evidence type="ECO:0000256" key="9">
    <source>
        <dbReference type="ARBA" id="ARBA00022801"/>
    </source>
</evidence>
<evidence type="ECO:0000256" key="7">
    <source>
        <dbReference type="ARBA" id="ARBA00022723"/>
    </source>
</evidence>
<dbReference type="FunFam" id="3.40.50.200:FF:000015">
    <property type="entry name" value="Tripeptidyl peptidase A"/>
    <property type="match status" value="1"/>
</dbReference>
<evidence type="ECO:0000256" key="4">
    <source>
        <dbReference type="ARBA" id="ARBA00012462"/>
    </source>
</evidence>
<dbReference type="SMART" id="SM00944">
    <property type="entry name" value="Pro-kuma_activ"/>
    <property type="match status" value="1"/>
</dbReference>
<feature type="active site" description="Charge relay system" evidence="15">
    <location>
        <position position="298"/>
    </location>
</feature>